<comment type="cofactor">
    <cofactor evidence="1">
        <name>Zn(2+)</name>
        <dbReference type="ChEBI" id="CHEBI:29105"/>
    </cofactor>
</comment>
<gene>
    <name evidence="3" type="ORF">VNI00_007541</name>
</gene>
<dbReference type="PROSITE" id="PS51365">
    <property type="entry name" value="RENAL_DIPEPTIDASE_2"/>
    <property type="match status" value="1"/>
</dbReference>
<keyword evidence="1" id="KW-0862">Zinc</keyword>
<dbReference type="InterPro" id="IPR008257">
    <property type="entry name" value="Pept_M19"/>
</dbReference>
<evidence type="ECO:0000256" key="1">
    <source>
        <dbReference type="RuleBase" id="RU341113"/>
    </source>
</evidence>
<dbReference type="Pfam" id="PF01244">
    <property type="entry name" value="Peptidase_M19"/>
    <property type="match status" value="1"/>
</dbReference>
<dbReference type="GO" id="GO:0046872">
    <property type="term" value="F:metal ion binding"/>
    <property type="evidence" value="ECO:0007669"/>
    <property type="project" value="UniProtKB-UniRule"/>
</dbReference>
<evidence type="ECO:0000256" key="2">
    <source>
        <dbReference type="SAM" id="Phobius"/>
    </source>
</evidence>
<dbReference type="Proteomes" id="UP001383192">
    <property type="component" value="Unassembled WGS sequence"/>
</dbReference>
<keyword evidence="1" id="KW-0645">Protease</keyword>
<comment type="catalytic activity">
    <reaction evidence="1">
        <text>an L-aminoacyl-L-amino acid + H2O = 2 an L-alpha-amino acid</text>
        <dbReference type="Rhea" id="RHEA:48940"/>
        <dbReference type="ChEBI" id="CHEBI:15377"/>
        <dbReference type="ChEBI" id="CHEBI:59869"/>
        <dbReference type="ChEBI" id="CHEBI:77460"/>
        <dbReference type="EC" id="3.4.13.19"/>
    </reaction>
</comment>
<proteinExistence type="inferred from homology"/>
<dbReference type="Gene3D" id="3.20.20.140">
    <property type="entry name" value="Metal-dependent hydrolases"/>
    <property type="match status" value="1"/>
</dbReference>
<reference evidence="3 4" key="1">
    <citation type="submission" date="2024-01" db="EMBL/GenBank/DDBJ databases">
        <title>A draft genome for a cacao thread blight-causing isolate of Paramarasmius palmivorus.</title>
        <authorList>
            <person name="Baruah I.K."/>
            <person name="Bukari Y."/>
            <person name="Amoako-Attah I."/>
            <person name="Meinhardt L.W."/>
            <person name="Bailey B.A."/>
            <person name="Cohen S.P."/>
        </authorList>
    </citation>
    <scope>NUCLEOTIDE SEQUENCE [LARGE SCALE GENOMIC DNA]</scope>
    <source>
        <strain evidence="3 4">GH-12</strain>
    </source>
</reference>
<protein>
    <recommendedName>
        <fullName evidence="1">Dipeptidase</fullName>
        <ecNumber evidence="1">3.4.13.19</ecNumber>
    </recommendedName>
</protein>
<dbReference type="SUPFAM" id="SSF51556">
    <property type="entry name" value="Metallo-dependent hydrolases"/>
    <property type="match status" value="1"/>
</dbReference>
<evidence type="ECO:0000313" key="3">
    <source>
        <dbReference type="EMBL" id="KAK7045708.1"/>
    </source>
</evidence>
<keyword evidence="1" id="KW-0224">Dipeptidase</keyword>
<evidence type="ECO:0000313" key="4">
    <source>
        <dbReference type="Proteomes" id="UP001383192"/>
    </source>
</evidence>
<keyword evidence="1" id="KW-0479">Metal-binding</keyword>
<sequence length="178" mass="20017">MSSPERAPLLQHHKQEESSKARTIVWSILTVFTVSALVVFLFFQDSLPDSLKLVPWIGGDPGDPMKAALAILEKAPVIDGHIDLPIQARERYANNVSAIDLESEMPMHVDIPRLREGRVGGFFWRVYTPSIVHAGVMTMFLSQYRSTYVACAKPEEEGPDFVNASWRVRLFIILVAPR</sequence>
<dbReference type="GO" id="GO:0070573">
    <property type="term" value="F:metallodipeptidase activity"/>
    <property type="evidence" value="ECO:0007669"/>
    <property type="project" value="InterPro"/>
</dbReference>
<dbReference type="AlphaFoldDB" id="A0AAW0D462"/>
<keyword evidence="4" id="KW-1185">Reference proteome</keyword>
<organism evidence="3 4">
    <name type="scientific">Paramarasmius palmivorus</name>
    <dbReference type="NCBI Taxonomy" id="297713"/>
    <lineage>
        <taxon>Eukaryota</taxon>
        <taxon>Fungi</taxon>
        <taxon>Dikarya</taxon>
        <taxon>Basidiomycota</taxon>
        <taxon>Agaricomycotina</taxon>
        <taxon>Agaricomycetes</taxon>
        <taxon>Agaricomycetidae</taxon>
        <taxon>Agaricales</taxon>
        <taxon>Marasmiineae</taxon>
        <taxon>Marasmiaceae</taxon>
        <taxon>Paramarasmius</taxon>
    </lineage>
</organism>
<dbReference type="EC" id="3.4.13.19" evidence="1"/>
<comment type="similarity">
    <text evidence="1">Belongs to the metallo-dependent hydrolases superfamily. Peptidase M19 family.</text>
</comment>
<keyword evidence="1" id="KW-0378">Hydrolase</keyword>
<keyword evidence="2" id="KW-0812">Transmembrane</keyword>
<dbReference type="EMBL" id="JAYKXP010000024">
    <property type="protein sequence ID" value="KAK7045708.1"/>
    <property type="molecule type" value="Genomic_DNA"/>
</dbReference>
<accession>A0AAW0D462</accession>
<dbReference type="PANTHER" id="PTHR10443">
    <property type="entry name" value="MICROSOMAL DIPEPTIDASE"/>
    <property type="match status" value="1"/>
</dbReference>
<dbReference type="GO" id="GO:0006508">
    <property type="term" value="P:proteolysis"/>
    <property type="evidence" value="ECO:0007669"/>
    <property type="project" value="UniProtKB-KW"/>
</dbReference>
<dbReference type="PANTHER" id="PTHR10443:SF12">
    <property type="entry name" value="DIPEPTIDASE"/>
    <property type="match status" value="1"/>
</dbReference>
<comment type="caution">
    <text evidence="3">The sequence shown here is derived from an EMBL/GenBank/DDBJ whole genome shotgun (WGS) entry which is preliminary data.</text>
</comment>
<feature type="transmembrane region" description="Helical" evidence="2">
    <location>
        <begin position="24"/>
        <end position="43"/>
    </location>
</feature>
<keyword evidence="2" id="KW-0472">Membrane</keyword>
<dbReference type="InterPro" id="IPR032466">
    <property type="entry name" value="Metal_Hydrolase"/>
</dbReference>
<name>A0AAW0D462_9AGAR</name>
<keyword evidence="1" id="KW-0482">Metalloprotease</keyword>
<keyword evidence="2" id="KW-1133">Transmembrane helix</keyword>